<evidence type="ECO:0000256" key="1">
    <source>
        <dbReference type="ARBA" id="ARBA00023015"/>
    </source>
</evidence>
<dbReference type="Pfam" id="PF13411">
    <property type="entry name" value="MerR_1"/>
    <property type="match status" value="1"/>
</dbReference>
<keyword evidence="4" id="KW-0804">Transcription</keyword>
<dbReference type="PANTHER" id="PTHR30204">
    <property type="entry name" value="REDOX-CYCLING DRUG-SENSING TRANSCRIPTIONAL ACTIVATOR SOXR"/>
    <property type="match status" value="1"/>
</dbReference>
<dbReference type="Gene3D" id="1.10.490.50">
    <property type="entry name" value="Antibiotic binding domain of TipA-like multidrug resistance regulators"/>
    <property type="match status" value="1"/>
</dbReference>
<dbReference type="AlphaFoldDB" id="A0A1G8R0V9"/>
<accession>A0A1G8R0V9</accession>
<dbReference type="InterPro" id="IPR047057">
    <property type="entry name" value="MerR_fam"/>
</dbReference>
<evidence type="ECO:0000313" key="7">
    <source>
        <dbReference type="Proteomes" id="UP000199225"/>
    </source>
</evidence>
<dbReference type="EMBL" id="FNEV01000002">
    <property type="protein sequence ID" value="SDJ10616.1"/>
    <property type="molecule type" value="Genomic_DNA"/>
</dbReference>
<keyword evidence="7" id="KW-1185">Reference proteome</keyword>
<sequence>MKTKEVAEMAGVSVRTLHHYDSIGLLVPVRLPSGYRSYSDSDIQLLQQILFFRELGFSLDHIKDIVHDSSYDVTDALLYQRKLMEEEKNRVMVMIRKLDETIEDRKGERVMSNQDKFQGIDFSHNPYEQEARENWGDAVVNESNRKMSGFDNEELKEKWERIFRELGAVKDQDPRSEEAQKRIGELYHFLNSHFGTYSPEAFRSLGEMYVSDERFTENIDQYGEGLSLFLRDGMAEWSWNHK</sequence>
<dbReference type="PRINTS" id="PR00040">
    <property type="entry name" value="HTHMERR"/>
</dbReference>
<dbReference type="SMART" id="SM00422">
    <property type="entry name" value="HTH_MERR"/>
    <property type="match status" value="1"/>
</dbReference>
<protein>
    <submittedName>
        <fullName evidence="6">DNA-binding transcriptional regulator, MerR family</fullName>
    </submittedName>
</protein>
<dbReference type="Pfam" id="PF07739">
    <property type="entry name" value="TipAS"/>
    <property type="match status" value="1"/>
</dbReference>
<reference evidence="7" key="1">
    <citation type="submission" date="2016-10" db="EMBL/GenBank/DDBJ databases">
        <authorList>
            <person name="Varghese N."/>
            <person name="Submissions S."/>
        </authorList>
    </citation>
    <scope>NUCLEOTIDE SEQUENCE [LARGE SCALE GENOMIC DNA]</scope>
    <source>
        <strain evidence="7">DSM 4771</strain>
    </source>
</reference>
<keyword evidence="2 6" id="KW-0238">DNA-binding</keyword>
<gene>
    <name evidence="6" type="ORF">SAMN04490247_0751</name>
</gene>
<dbReference type="SUPFAM" id="SSF89082">
    <property type="entry name" value="Antibiotic binding domain of TipA-like multidrug resistance regulators"/>
    <property type="match status" value="1"/>
</dbReference>
<keyword evidence="1" id="KW-0805">Transcription regulation</keyword>
<dbReference type="InterPro" id="IPR009061">
    <property type="entry name" value="DNA-bd_dom_put_sf"/>
</dbReference>
<dbReference type="STRING" id="86666.SAMN04490247_0751"/>
<keyword evidence="3" id="KW-0010">Activator</keyword>
<organism evidence="6 7">
    <name type="scientific">Salimicrobium halophilum</name>
    <dbReference type="NCBI Taxonomy" id="86666"/>
    <lineage>
        <taxon>Bacteria</taxon>
        <taxon>Bacillati</taxon>
        <taxon>Bacillota</taxon>
        <taxon>Bacilli</taxon>
        <taxon>Bacillales</taxon>
        <taxon>Bacillaceae</taxon>
        <taxon>Salimicrobium</taxon>
    </lineage>
</organism>
<dbReference type="PROSITE" id="PS50937">
    <property type="entry name" value="HTH_MERR_2"/>
    <property type="match status" value="1"/>
</dbReference>
<dbReference type="GO" id="GO:0003677">
    <property type="term" value="F:DNA binding"/>
    <property type="evidence" value="ECO:0007669"/>
    <property type="project" value="UniProtKB-KW"/>
</dbReference>
<dbReference type="InterPro" id="IPR036244">
    <property type="entry name" value="TipA-like_antibiotic-bd"/>
</dbReference>
<dbReference type="RefSeq" id="WP_093192226.1">
    <property type="nucleotide sequence ID" value="NZ_FNEV01000002.1"/>
</dbReference>
<proteinExistence type="predicted"/>
<evidence type="ECO:0000259" key="5">
    <source>
        <dbReference type="PROSITE" id="PS50937"/>
    </source>
</evidence>
<dbReference type="InterPro" id="IPR000551">
    <property type="entry name" value="MerR-type_HTH_dom"/>
</dbReference>
<evidence type="ECO:0000313" key="6">
    <source>
        <dbReference type="EMBL" id="SDJ10616.1"/>
    </source>
</evidence>
<dbReference type="Proteomes" id="UP000199225">
    <property type="component" value="Unassembled WGS sequence"/>
</dbReference>
<feature type="domain" description="HTH merR-type" evidence="5">
    <location>
        <begin position="1"/>
        <end position="68"/>
    </location>
</feature>
<name>A0A1G8R0V9_9BACI</name>
<evidence type="ECO:0000256" key="2">
    <source>
        <dbReference type="ARBA" id="ARBA00023125"/>
    </source>
</evidence>
<dbReference type="PANTHER" id="PTHR30204:SF90">
    <property type="entry name" value="HTH-TYPE TRANSCRIPTIONAL ACTIVATOR MTA"/>
    <property type="match status" value="1"/>
</dbReference>
<dbReference type="CDD" id="cd01106">
    <property type="entry name" value="HTH_TipAL-Mta"/>
    <property type="match status" value="1"/>
</dbReference>
<dbReference type="OrthoDB" id="9814833at2"/>
<evidence type="ECO:0000256" key="3">
    <source>
        <dbReference type="ARBA" id="ARBA00023159"/>
    </source>
</evidence>
<dbReference type="Gene3D" id="1.10.1660.10">
    <property type="match status" value="1"/>
</dbReference>
<dbReference type="SUPFAM" id="SSF46955">
    <property type="entry name" value="Putative DNA-binding domain"/>
    <property type="match status" value="1"/>
</dbReference>
<evidence type="ECO:0000256" key="4">
    <source>
        <dbReference type="ARBA" id="ARBA00023163"/>
    </source>
</evidence>
<dbReference type="GO" id="GO:0003700">
    <property type="term" value="F:DNA-binding transcription factor activity"/>
    <property type="evidence" value="ECO:0007669"/>
    <property type="project" value="InterPro"/>
</dbReference>
<dbReference type="InterPro" id="IPR012925">
    <property type="entry name" value="TipAS_dom"/>
</dbReference>